<dbReference type="InterPro" id="IPR036412">
    <property type="entry name" value="HAD-like_sf"/>
</dbReference>
<dbReference type="EC" id="3.6.1.1" evidence="1"/>
<dbReference type="AlphaFoldDB" id="A0A128F695"/>
<dbReference type="PANTHER" id="PTHR43434:SF24">
    <property type="entry name" value="HYDROLASE-RELATED"/>
    <property type="match status" value="1"/>
</dbReference>
<dbReference type="Pfam" id="PF13419">
    <property type="entry name" value="HAD_2"/>
    <property type="match status" value="1"/>
</dbReference>
<dbReference type="RefSeq" id="WP_084387704.1">
    <property type="nucleotide sequence ID" value="NZ_CAWRCI010000017.1"/>
</dbReference>
<name>A0A128F695_9GAMM</name>
<dbReference type="Proteomes" id="UP000073601">
    <property type="component" value="Unassembled WGS sequence"/>
</dbReference>
<dbReference type="SFLD" id="SFLDG01129">
    <property type="entry name" value="C1.5:_HAD__Beta-PGM__Phosphata"/>
    <property type="match status" value="1"/>
</dbReference>
<dbReference type="SFLD" id="SFLDG01135">
    <property type="entry name" value="C1.5.6:_HAD__Beta-PGM__Phospha"/>
    <property type="match status" value="1"/>
</dbReference>
<evidence type="ECO:0000313" key="1">
    <source>
        <dbReference type="EMBL" id="CZF82278.1"/>
    </source>
</evidence>
<dbReference type="EMBL" id="FIZY01000017">
    <property type="protein sequence ID" value="CZF82278.1"/>
    <property type="molecule type" value="Genomic_DNA"/>
</dbReference>
<dbReference type="OrthoDB" id="9782449at2"/>
<reference evidence="2" key="1">
    <citation type="submission" date="2016-02" db="EMBL/GenBank/DDBJ databases">
        <authorList>
            <person name="Rodrigo-Torres Lidia"/>
            <person name="Arahal R.David."/>
        </authorList>
    </citation>
    <scope>NUCLEOTIDE SEQUENCE [LARGE SCALE GENOMIC DNA]</scope>
    <source>
        <strain evidence="2">CECT 8713</strain>
    </source>
</reference>
<dbReference type="Gene3D" id="3.40.50.1000">
    <property type="entry name" value="HAD superfamily/HAD-like"/>
    <property type="match status" value="1"/>
</dbReference>
<dbReference type="GO" id="GO:0008967">
    <property type="term" value="F:phosphoglycolate phosphatase activity"/>
    <property type="evidence" value="ECO:0007669"/>
    <property type="project" value="TreeGrafter"/>
</dbReference>
<dbReference type="SUPFAM" id="SSF56784">
    <property type="entry name" value="HAD-like"/>
    <property type="match status" value="1"/>
</dbReference>
<dbReference type="InterPro" id="IPR023214">
    <property type="entry name" value="HAD_sf"/>
</dbReference>
<dbReference type="GO" id="GO:0004427">
    <property type="term" value="F:inorganic diphosphate phosphatase activity"/>
    <property type="evidence" value="ECO:0007669"/>
    <property type="project" value="UniProtKB-EC"/>
</dbReference>
<accession>A0A128F695</accession>
<proteinExistence type="predicted"/>
<keyword evidence="2" id="KW-1185">Reference proteome</keyword>
<dbReference type="InterPro" id="IPR023198">
    <property type="entry name" value="PGP-like_dom2"/>
</dbReference>
<keyword evidence="1" id="KW-0378">Hydrolase</keyword>
<dbReference type="SFLD" id="SFLDS00003">
    <property type="entry name" value="Haloacid_Dehalogenase"/>
    <property type="match status" value="1"/>
</dbReference>
<dbReference type="Gene3D" id="1.10.150.240">
    <property type="entry name" value="Putative phosphatase, domain 2"/>
    <property type="match status" value="1"/>
</dbReference>
<evidence type="ECO:0000313" key="2">
    <source>
        <dbReference type="Proteomes" id="UP000073601"/>
    </source>
</evidence>
<organism evidence="1 2">
    <name type="scientific">Grimontia marina</name>
    <dbReference type="NCBI Taxonomy" id="646534"/>
    <lineage>
        <taxon>Bacteria</taxon>
        <taxon>Pseudomonadati</taxon>
        <taxon>Pseudomonadota</taxon>
        <taxon>Gammaproteobacteria</taxon>
        <taxon>Vibrionales</taxon>
        <taxon>Vibrionaceae</taxon>
        <taxon>Grimontia</taxon>
    </lineage>
</organism>
<dbReference type="NCBIfam" id="TIGR01549">
    <property type="entry name" value="HAD-SF-IA-v1"/>
    <property type="match status" value="1"/>
</dbReference>
<sequence length="213" mass="23095">MLANYKLVIFDWDGTVMDSVARIVSSLEAAALLTGGLPELSGDELKQMIGLSLDKGYEFLYPGAPLEKLDEWKRHYGQQFRVDNDTPIDLYPSALGFLELLKQRGHLLAVATGKSRSGLDKAIADTGTSAFFVATRTADETASKPDPLMINELLAQLGVEAKDAVMVGDTTHDMYLAQNAGVDAIGITWGVHDRTTLAEYHPVAIVDSLEALL</sequence>
<dbReference type="InterPro" id="IPR041492">
    <property type="entry name" value="HAD_2"/>
</dbReference>
<dbReference type="PANTHER" id="PTHR43434">
    <property type="entry name" value="PHOSPHOGLYCOLATE PHOSPHATASE"/>
    <property type="match status" value="1"/>
</dbReference>
<dbReference type="GO" id="GO:0006281">
    <property type="term" value="P:DNA repair"/>
    <property type="evidence" value="ECO:0007669"/>
    <property type="project" value="TreeGrafter"/>
</dbReference>
<dbReference type="GO" id="GO:0005829">
    <property type="term" value="C:cytosol"/>
    <property type="evidence" value="ECO:0007669"/>
    <property type="project" value="TreeGrafter"/>
</dbReference>
<dbReference type="InterPro" id="IPR050155">
    <property type="entry name" value="HAD-like_hydrolase_sf"/>
</dbReference>
<dbReference type="InterPro" id="IPR006439">
    <property type="entry name" value="HAD-SF_hydro_IA"/>
</dbReference>
<gene>
    <name evidence="1" type="primary">ppaX</name>
    <name evidence="1" type="ORF">GMA8713_02158</name>
</gene>
<protein>
    <submittedName>
        <fullName evidence="1">Pyrophosphatase PpaX</fullName>
        <ecNumber evidence="1">3.6.1.1</ecNumber>
    </submittedName>
</protein>